<evidence type="ECO:0000259" key="1">
    <source>
        <dbReference type="PROSITE" id="PS51186"/>
    </source>
</evidence>
<name>A0ABV3QZY7_9HYPH</name>
<dbReference type="GO" id="GO:0016746">
    <property type="term" value="F:acyltransferase activity"/>
    <property type="evidence" value="ECO:0007669"/>
    <property type="project" value="UniProtKB-KW"/>
</dbReference>
<gene>
    <name evidence="2" type="ORF">ABUE31_11115</name>
</gene>
<protein>
    <submittedName>
        <fullName evidence="2">GNAT family N-acetyltransferase</fullName>
        <ecNumber evidence="2">2.3.-.-</ecNumber>
    </submittedName>
</protein>
<reference evidence="2 3" key="1">
    <citation type="submission" date="2024-06" db="EMBL/GenBank/DDBJ databases">
        <authorList>
            <person name="Tuo L."/>
        </authorList>
    </citation>
    <scope>NUCLEOTIDE SEQUENCE [LARGE SCALE GENOMIC DNA]</scope>
    <source>
        <strain evidence="2 3">ZMM04-5</strain>
    </source>
</reference>
<evidence type="ECO:0000313" key="3">
    <source>
        <dbReference type="Proteomes" id="UP001556196"/>
    </source>
</evidence>
<dbReference type="Gene3D" id="3.40.630.30">
    <property type="match status" value="1"/>
</dbReference>
<dbReference type="SUPFAM" id="SSF55729">
    <property type="entry name" value="Acyl-CoA N-acyltransferases (Nat)"/>
    <property type="match status" value="1"/>
</dbReference>
<dbReference type="InterPro" id="IPR000182">
    <property type="entry name" value="GNAT_dom"/>
</dbReference>
<dbReference type="EMBL" id="JBFOCI010000003">
    <property type="protein sequence ID" value="MEW9806533.1"/>
    <property type="molecule type" value="Genomic_DNA"/>
</dbReference>
<feature type="domain" description="N-acetyltransferase" evidence="1">
    <location>
        <begin position="21"/>
        <end position="167"/>
    </location>
</feature>
<keyword evidence="2" id="KW-0012">Acyltransferase</keyword>
<keyword evidence="3" id="KW-1185">Reference proteome</keyword>
<evidence type="ECO:0000313" key="2">
    <source>
        <dbReference type="EMBL" id="MEW9806533.1"/>
    </source>
</evidence>
<accession>A0ABV3QZY7</accession>
<dbReference type="Pfam" id="PF13302">
    <property type="entry name" value="Acetyltransf_3"/>
    <property type="match status" value="1"/>
</dbReference>
<dbReference type="InterPro" id="IPR051531">
    <property type="entry name" value="N-acetyltransferase"/>
</dbReference>
<comment type="caution">
    <text evidence="2">The sequence shown here is derived from an EMBL/GenBank/DDBJ whole genome shotgun (WGS) entry which is preliminary data.</text>
</comment>
<dbReference type="EC" id="2.3.-.-" evidence="2"/>
<dbReference type="PROSITE" id="PS51186">
    <property type="entry name" value="GNAT"/>
    <property type="match status" value="1"/>
</dbReference>
<sequence>MLQRLETERFVLRPLGRVEAYRIGRSNWNHDQEIMRNLIHSAKPLDPWRWLKKMVWVNGKTKFSYAIVPRDGGEPIGIHGMTLQKHRSATLVVAIHDRAYWGKQVVAEIRRAIIDHAFEHGVIDRLCCTVNARNIASVFNYKKLGFRHVGTLHQAHYDPVSKELFDTLIFELLKSDWQKQRMAHA</sequence>
<dbReference type="PANTHER" id="PTHR43792">
    <property type="entry name" value="GNAT FAMILY, PUTATIVE (AFU_ORTHOLOGUE AFUA_3G00765)-RELATED-RELATED"/>
    <property type="match status" value="1"/>
</dbReference>
<dbReference type="InterPro" id="IPR016181">
    <property type="entry name" value="Acyl_CoA_acyltransferase"/>
</dbReference>
<proteinExistence type="predicted"/>
<keyword evidence="2" id="KW-0808">Transferase</keyword>
<dbReference type="PANTHER" id="PTHR43792:SF1">
    <property type="entry name" value="N-ACETYLTRANSFERASE DOMAIN-CONTAINING PROTEIN"/>
    <property type="match status" value="1"/>
</dbReference>
<organism evidence="2 3">
    <name type="scientific">Mesorhizobium marinum</name>
    <dbReference type="NCBI Taxonomy" id="3228790"/>
    <lineage>
        <taxon>Bacteria</taxon>
        <taxon>Pseudomonadati</taxon>
        <taxon>Pseudomonadota</taxon>
        <taxon>Alphaproteobacteria</taxon>
        <taxon>Hyphomicrobiales</taxon>
        <taxon>Phyllobacteriaceae</taxon>
        <taxon>Mesorhizobium</taxon>
    </lineage>
</organism>
<dbReference type="Proteomes" id="UP001556196">
    <property type="component" value="Unassembled WGS sequence"/>
</dbReference>
<dbReference type="RefSeq" id="WP_367723668.1">
    <property type="nucleotide sequence ID" value="NZ_JBFOCI010000003.1"/>
</dbReference>